<proteinExistence type="inferred from homology"/>
<keyword evidence="5 13" id="KW-0548">Nucleotidyltransferase</keyword>
<evidence type="ECO:0000256" key="4">
    <source>
        <dbReference type="ARBA" id="ARBA00022679"/>
    </source>
</evidence>
<reference evidence="14" key="1">
    <citation type="submission" date="2017-02" db="EMBL/GenBank/DDBJ databases">
        <authorList>
            <person name="Tafer H."/>
            <person name="Lopandic K."/>
        </authorList>
    </citation>
    <scope>NUCLEOTIDE SEQUENCE [LARGE SCALE GENOMIC DNA]</scope>
    <source>
        <strain evidence="14">CBS 366.77</strain>
    </source>
</reference>
<evidence type="ECO:0000256" key="8">
    <source>
        <dbReference type="ARBA" id="ARBA00023264"/>
    </source>
</evidence>
<keyword evidence="8" id="KW-1208">Phospholipid metabolism</keyword>
<comment type="pathway">
    <text evidence="9">Phospholipid metabolism; phosphatidylethanolamine biosynthesis; phosphatidylethanolamine from ethanolamine: step 2/3.</text>
</comment>
<dbReference type="GO" id="GO:0006646">
    <property type="term" value="P:phosphatidylethanolamine biosynthetic process"/>
    <property type="evidence" value="ECO:0007669"/>
    <property type="project" value="UniProtKB-UniPathway"/>
</dbReference>
<dbReference type="UniPathway" id="UPA00558">
    <property type="reaction ID" value="UER00742"/>
</dbReference>
<dbReference type="AlphaFoldDB" id="A0A3A2ZFS6"/>
<protein>
    <recommendedName>
        <fullName evidence="10">ethanolamine-phosphate cytidylyltransferase</fullName>
        <ecNumber evidence="10">2.7.7.14</ecNumber>
    </recommendedName>
    <alternativeName>
        <fullName evidence="11">CTP:phosphoethanolamine cytidylyltransferase</fullName>
    </alternativeName>
</protein>
<accession>A0A3A2ZFS6</accession>
<evidence type="ECO:0000313" key="14">
    <source>
        <dbReference type="Proteomes" id="UP000266188"/>
    </source>
</evidence>
<comment type="pathway">
    <text evidence="1">Lipid metabolism.</text>
</comment>
<dbReference type="OrthoDB" id="40021at2759"/>
<keyword evidence="3" id="KW-0444">Lipid biosynthesis</keyword>
<dbReference type="PANTHER" id="PTHR45780">
    <property type="entry name" value="ETHANOLAMINE-PHOSPHATE CYTIDYLYLTRANSFERASE"/>
    <property type="match status" value="1"/>
</dbReference>
<organism evidence="13 14">
    <name type="scientific">Aspergillus sclerotialis</name>
    <dbReference type="NCBI Taxonomy" id="2070753"/>
    <lineage>
        <taxon>Eukaryota</taxon>
        <taxon>Fungi</taxon>
        <taxon>Dikarya</taxon>
        <taxon>Ascomycota</taxon>
        <taxon>Pezizomycotina</taxon>
        <taxon>Eurotiomycetes</taxon>
        <taxon>Eurotiomycetidae</taxon>
        <taxon>Eurotiales</taxon>
        <taxon>Aspergillaceae</taxon>
        <taxon>Aspergillus</taxon>
        <taxon>Aspergillus subgen. Polypaecilum</taxon>
    </lineage>
</organism>
<dbReference type="STRING" id="2070753.A0A3A2ZFS6"/>
<dbReference type="PANTHER" id="PTHR45780:SF2">
    <property type="entry name" value="ETHANOLAMINE-PHOSPHATE CYTIDYLYLTRANSFERASE"/>
    <property type="match status" value="1"/>
</dbReference>
<dbReference type="Gene3D" id="3.40.50.620">
    <property type="entry name" value="HUPs"/>
    <property type="match status" value="2"/>
</dbReference>
<evidence type="ECO:0000256" key="3">
    <source>
        <dbReference type="ARBA" id="ARBA00022516"/>
    </source>
</evidence>
<dbReference type="SUPFAM" id="SSF52374">
    <property type="entry name" value="Nucleotidylyl transferase"/>
    <property type="match status" value="2"/>
</dbReference>
<evidence type="ECO:0000256" key="1">
    <source>
        <dbReference type="ARBA" id="ARBA00005189"/>
    </source>
</evidence>
<evidence type="ECO:0000256" key="6">
    <source>
        <dbReference type="ARBA" id="ARBA00023098"/>
    </source>
</evidence>
<evidence type="ECO:0000256" key="7">
    <source>
        <dbReference type="ARBA" id="ARBA00023209"/>
    </source>
</evidence>
<keyword evidence="6" id="KW-0443">Lipid metabolism</keyword>
<keyword evidence="4 13" id="KW-0808">Transferase</keyword>
<sequence length="397" mass="44776">MLQARRLGNELFVGVHSDEAILENKGPTVMTLNERVAAVEACRWVTRCVPCAPYVTSLPWVTHYGCQYVVHGDDITSDSNGNDCYRFVKAAGRFRVVKRTPGISTTDLVGRMLLCTKGHFVNSVEGTLAGEEGSGSEEERRKSATDLLQRIQDYATDESGLQPGPQVWIWAGSNVAKLNHMVEEGGSFETLIRGKVPKQGQRIVYVDGGFDLFSSGHIEFLRQVIDYEESEGHQRGWYDPEQRDLRFKNYGEDYPPAYIVAGIHDDSVINHWKGLNYPIMNIFERGLCVLQCRYIHAVVFSAPFCPSRSYLESMPFGTPNAVYHGPTTFIPLTYDPYTAPKEMGIFKQIESHDFQHVNAGEIVDRILKSREAFEARQRAKLEKSVVEELAQSNERPK</sequence>
<comment type="caution">
    <text evidence="13">The sequence shown here is derived from an EMBL/GenBank/DDBJ whole genome shotgun (WGS) entry which is preliminary data.</text>
</comment>
<evidence type="ECO:0000256" key="10">
    <source>
        <dbReference type="ARBA" id="ARBA00024221"/>
    </source>
</evidence>
<evidence type="ECO:0000256" key="11">
    <source>
        <dbReference type="ARBA" id="ARBA00031473"/>
    </source>
</evidence>
<evidence type="ECO:0000256" key="5">
    <source>
        <dbReference type="ARBA" id="ARBA00022695"/>
    </source>
</evidence>
<evidence type="ECO:0000259" key="12">
    <source>
        <dbReference type="Pfam" id="PF01467"/>
    </source>
</evidence>
<name>A0A3A2ZFS6_9EURO</name>
<dbReference type="Pfam" id="PF01467">
    <property type="entry name" value="CTP_transf_like"/>
    <property type="match status" value="1"/>
</dbReference>
<comment type="similarity">
    <text evidence="2">Belongs to the cytidylyltransferase family.</text>
</comment>
<feature type="domain" description="Cytidyltransferase-like" evidence="12">
    <location>
        <begin position="3"/>
        <end position="109"/>
    </location>
</feature>
<dbReference type="InterPro" id="IPR014729">
    <property type="entry name" value="Rossmann-like_a/b/a_fold"/>
</dbReference>
<evidence type="ECO:0000313" key="13">
    <source>
        <dbReference type="EMBL" id="RJE22038.1"/>
    </source>
</evidence>
<keyword evidence="7" id="KW-0594">Phospholipid biosynthesis</keyword>
<dbReference type="InterPro" id="IPR004821">
    <property type="entry name" value="Cyt_trans-like"/>
</dbReference>
<dbReference type="EMBL" id="MVGC01000190">
    <property type="protein sequence ID" value="RJE22038.1"/>
    <property type="molecule type" value="Genomic_DNA"/>
</dbReference>
<dbReference type="EC" id="2.7.7.14" evidence="10"/>
<keyword evidence="14" id="KW-1185">Reference proteome</keyword>
<dbReference type="GO" id="GO:0004306">
    <property type="term" value="F:ethanolamine-phosphate cytidylyltransferase activity"/>
    <property type="evidence" value="ECO:0007669"/>
    <property type="project" value="UniProtKB-EC"/>
</dbReference>
<dbReference type="GO" id="GO:0005737">
    <property type="term" value="C:cytoplasm"/>
    <property type="evidence" value="ECO:0007669"/>
    <property type="project" value="TreeGrafter"/>
</dbReference>
<dbReference type="InterPro" id="IPR044608">
    <property type="entry name" value="Ect1/PCYT2"/>
</dbReference>
<evidence type="ECO:0000256" key="2">
    <source>
        <dbReference type="ARBA" id="ARBA00010101"/>
    </source>
</evidence>
<dbReference type="Proteomes" id="UP000266188">
    <property type="component" value="Unassembled WGS sequence"/>
</dbReference>
<evidence type="ECO:0000256" key="9">
    <source>
        <dbReference type="ARBA" id="ARBA00024191"/>
    </source>
</evidence>
<gene>
    <name evidence="13" type="ORF">PHISCL_05624</name>
</gene>